<accession>A0A3N7K037</accession>
<gene>
    <name evidence="4" type="ORF">DZC73_04985</name>
</gene>
<name>A0A3N7K037_9BURK</name>
<sequence>MNLLAFFGRSRRLAAWAALALGLVLLQGCSTLGARTAGDKVDPWENWNRKVFTFNEKLDEKVLKPVAVGYSNVVPRPVRNSVDNFFGNFGDAWSAVNNFLQGKVGNGFHDVIRFGTNTVFGLGGTLDVATEFGLDHQYEDFGQTLGTWGFGPGAYIVWPLLGPSSVRESIALPFDRAVSPALVIHDGAVKWEVTGLQIVNTRAGLLGASKVLDDIALDKYTFIRDAYLQRRRSLVYDGEEPPPKDDGSKPLDDGKTAPAKADDAKPADGKDGKPGDKAPSPPATK</sequence>
<dbReference type="AlphaFoldDB" id="A0A3N7K037"/>
<reference evidence="4 5" key="1">
    <citation type="submission" date="2018-08" db="EMBL/GenBank/DDBJ databases">
        <authorList>
            <person name="Khan S.A."/>
            <person name="Jeon C.O."/>
            <person name="Chun B.H."/>
            <person name="Jeong S.E."/>
        </authorList>
    </citation>
    <scope>NUCLEOTIDE SEQUENCE [LARGE SCALE GENOMIC DNA]</scope>
    <source>
        <strain evidence="4 5">S-16</strain>
    </source>
</reference>
<dbReference type="PANTHER" id="PTHR30035">
    <property type="entry name" value="LIPOPROTEIN VACJ-RELATED"/>
    <property type="match status" value="1"/>
</dbReference>
<dbReference type="InterPro" id="IPR007428">
    <property type="entry name" value="MlaA"/>
</dbReference>
<evidence type="ECO:0000313" key="4">
    <source>
        <dbReference type="EMBL" id="RQP26379.1"/>
    </source>
</evidence>
<evidence type="ECO:0000256" key="3">
    <source>
        <dbReference type="SAM" id="MobiDB-lite"/>
    </source>
</evidence>
<dbReference type="PRINTS" id="PR01805">
    <property type="entry name" value="VACJLIPOPROT"/>
</dbReference>
<dbReference type="GO" id="GO:0120010">
    <property type="term" value="P:intermembrane phospholipid transfer"/>
    <property type="evidence" value="ECO:0007669"/>
    <property type="project" value="TreeGrafter"/>
</dbReference>
<dbReference type="GO" id="GO:0016020">
    <property type="term" value="C:membrane"/>
    <property type="evidence" value="ECO:0007669"/>
    <property type="project" value="InterPro"/>
</dbReference>
<proteinExistence type="inferred from homology"/>
<evidence type="ECO:0000313" key="5">
    <source>
        <dbReference type="Proteomes" id="UP000267464"/>
    </source>
</evidence>
<dbReference type="EMBL" id="QUSW01000001">
    <property type="protein sequence ID" value="RQP26379.1"/>
    <property type="molecule type" value="Genomic_DNA"/>
</dbReference>
<evidence type="ECO:0000256" key="2">
    <source>
        <dbReference type="ARBA" id="ARBA00022729"/>
    </source>
</evidence>
<comment type="caution">
    <text evidence="4">The sequence shown here is derived from an EMBL/GenBank/DDBJ whole genome shotgun (WGS) entry which is preliminary data.</text>
</comment>
<organism evidence="4 5">
    <name type="scientific">Piscinibacter terrae</name>
    <dbReference type="NCBI Taxonomy" id="2496871"/>
    <lineage>
        <taxon>Bacteria</taxon>
        <taxon>Pseudomonadati</taxon>
        <taxon>Pseudomonadota</taxon>
        <taxon>Betaproteobacteria</taxon>
        <taxon>Burkholderiales</taxon>
        <taxon>Sphaerotilaceae</taxon>
        <taxon>Piscinibacter</taxon>
    </lineage>
</organism>
<protein>
    <submittedName>
        <fullName evidence="4">VacJ family lipoprotein</fullName>
    </submittedName>
</protein>
<keyword evidence="5" id="KW-1185">Reference proteome</keyword>
<keyword evidence="2" id="KW-0732">Signal</keyword>
<feature type="region of interest" description="Disordered" evidence="3">
    <location>
        <begin position="234"/>
        <end position="285"/>
    </location>
</feature>
<feature type="compositionally biased region" description="Basic and acidic residues" evidence="3">
    <location>
        <begin position="241"/>
        <end position="276"/>
    </location>
</feature>
<dbReference type="RefSeq" id="WP_124539059.1">
    <property type="nucleotide sequence ID" value="NZ_QUSW01000001.1"/>
</dbReference>
<dbReference type="Pfam" id="PF04333">
    <property type="entry name" value="MlaA"/>
    <property type="match status" value="1"/>
</dbReference>
<reference evidence="4 5" key="2">
    <citation type="submission" date="2018-12" db="EMBL/GenBank/DDBJ databases">
        <title>Rhizobacter gummiphilus sp. nov., a rubber-degrading bacterium isolated from the soil of a botanical garden in Japan.</title>
        <authorList>
            <person name="Shunsuke S.S."/>
        </authorList>
    </citation>
    <scope>NUCLEOTIDE SEQUENCE [LARGE SCALE GENOMIC DNA]</scope>
    <source>
        <strain evidence="4 5">S-16</strain>
    </source>
</reference>
<keyword evidence="4" id="KW-0449">Lipoprotein</keyword>
<evidence type="ECO:0000256" key="1">
    <source>
        <dbReference type="ARBA" id="ARBA00010634"/>
    </source>
</evidence>
<dbReference type="Proteomes" id="UP000267464">
    <property type="component" value="Unassembled WGS sequence"/>
</dbReference>
<comment type="similarity">
    <text evidence="1">Belongs to the MlaA family.</text>
</comment>
<dbReference type="OrthoDB" id="9785326at2"/>
<dbReference type="PANTHER" id="PTHR30035:SF3">
    <property type="entry name" value="INTERMEMBRANE PHOSPHOLIPID TRANSPORT SYSTEM LIPOPROTEIN MLAA"/>
    <property type="match status" value="1"/>
</dbReference>